<dbReference type="PANTHER" id="PTHR18884">
    <property type="entry name" value="SEPTIN"/>
    <property type="match status" value="1"/>
</dbReference>
<feature type="domain" description="Septin-type G" evidence="2">
    <location>
        <begin position="213"/>
        <end position="291"/>
    </location>
</feature>
<dbReference type="HOGENOM" id="CLU_906387_0_0_1"/>
<protein>
    <recommendedName>
        <fullName evidence="2">Septin-type G domain-containing protein</fullName>
    </recommendedName>
</protein>
<keyword evidence="1" id="KW-0547">Nucleotide-binding</keyword>
<dbReference type="OrthoDB" id="416553at2759"/>
<keyword evidence="1" id="KW-0342">GTP-binding</keyword>
<dbReference type="EMBL" id="JMKJ01000444">
    <property type="protein sequence ID" value="KGG50945.1"/>
    <property type="molecule type" value="Genomic_DNA"/>
</dbReference>
<dbReference type="Gene3D" id="3.40.50.300">
    <property type="entry name" value="P-loop containing nucleotide triphosphate hydrolases"/>
    <property type="match status" value="1"/>
</dbReference>
<name>A0A098VPR8_9MICR</name>
<organism evidence="3 4">
    <name type="scientific">Mitosporidium daphniae</name>
    <dbReference type="NCBI Taxonomy" id="1485682"/>
    <lineage>
        <taxon>Eukaryota</taxon>
        <taxon>Fungi</taxon>
        <taxon>Fungi incertae sedis</taxon>
        <taxon>Microsporidia</taxon>
        <taxon>Mitosporidium</taxon>
    </lineage>
</organism>
<gene>
    <name evidence="3" type="ORF">DI09_4p280</name>
</gene>
<dbReference type="GeneID" id="25260163"/>
<dbReference type="GO" id="GO:0005525">
    <property type="term" value="F:GTP binding"/>
    <property type="evidence" value="ECO:0007669"/>
    <property type="project" value="UniProtKB-KW"/>
</dbReference>
<evidence type="ECO:0000313" key="3">
    <source>
        <dbReference type="EMBL" id="KGG50945.1"/>
    </source>
</evidence>
<evidence type="ECO:0000256" key="1">
    <source>
        <dbReference type="RuleBase" id="RU004560"/>
    </source>
</evidence>
<dbReference type="AlphaFoldDB" id="A0A098VPR8"/>
<accession>A0A098VPR8</accession>
<feature type="domain" description="Septin-type G" evidence="2">
    <location>
        <begin position="174"/>
        <end position="212"/>
    </location>
</feature>
<dbReference type="Proteomes" id="UP000029725">
    <property type="component" value="Unassembled WGS sequence"/>
</dbReference>
<keyword evidence="4" id="KW-1185">Reference proteome</keyword>
<reference evidence="3 4" key="1">
    <citation type="submission" date="2014-04" db="EMBL/GenBank/DDBJ databases">
        <title>A new species of microsporidia sheds light on the evolution of extreme parasitism.</title>
        <authorList>
            <person name="Haag K.L."/>
            <person name="James T.Y."/>
            <person name="Larsson R."/>
            <person name="Schaer T.M."/>
            <person name="Refardt D."/>
            <person name="Pombert J.-F."/>
            <person name="Ebert D."/>
        </authorList>
    </citation>
    <scope>NUCLEOTIDE SEQUENCE [LARGE SCALE GENOMIC DNA]</scope>
    <source>
        <strain evidence="3 4">UGP3</strain>
        <tissue evidence="3">Spores</tissue>
    </source>
</reference>
<evidence type="ECO:0000313" key="4">
    <source>
        <dbReference type="Proteomes" id="UP000029725"/>
    </source>
</evidence>
<evidence type="ECO:0000259" key="2">
    <source>
        <dbReference type="Pfam" id="PF00735"/>
    </source>
</evidence>
<dbReference type="InterPro" id="IPR030379">
    <property type="entry name" value="G_SEPTIN_dom"/>
</dbReference>
<dbReference type="Pfam" id="PF00735">
    <property type="entry name" value="Septin"/>
    <property type="match status" value="2"/>
</dbReference>
<dbReference type="InterPro" id="IPR027417">
    <property type="entry name" value="P-loop_NTPase"/>
</dbReference>
<proteinExistence type="inferred from homology"/>
<comment type="caution">
    <text evidence="3">The sequence shown here is derived from an EMBL/GenBank/DDBJ whole genome shotgun (WGS) entry which is preliminary data.</text>
</comment>
<comment type="similarity">
    <text evidence="1">Belongs to the TRAFAC class TrmE-Era-EngA-EngB-Septin-like GTPase superfamily. Septin GTPase family.</text>
</comment>
<dbReference type="VEuPathDB" id="MicrosporidiaDB:DI09_4p280"/>
<sequence length="307" mass="34299">MVLLTVVLINSSQQNGETFLPPSPECLQTQSIIRDEAPAVSFFSSKKIGKPTSMSNEEVGDYFLTSKTILGDSSSWVGFSSYANQLHRQYSLSGFVLNILVVGIEEFELSMTMNITVVDGFGDQVDNVDMNIAVQKATFSAASEVRLWIADITRASIFSHHGGQGNPRQRLLESLRKIDILAMSKLDKVINLIPVIGRAEILTLRELSLLKGRSSIPFAVIGALLQHNNGSPQSAPLKCREYPWGKINIESDEYYDFLKFKQVLISDHSEELRRKATILYEIYRADILSKKPTSPPKKYNIRPITIS</sequence>
<dbReference type="RefSeq" id="XP_013237372.1">
    <property type="nucleotide sequence ID" value="XM_013381918.1"/>
</dbReference>